<dbReference type="GO" id="GO:0032204">
    <property type="term" value="P:regulation of telomere maintenance"/>
    <property type="evidence" value="ECO:0007669"/>
    <property type="project" value="TreeGrafter"/>
</dbReference>
<feature type="region of interest" description="Disordered" evidence="1">
    <location>
        <begin position="687"/>
        <end position="706"/>
    </location>
</feature>
<name>A0AAN7PSI6_9MYRT</name>
<evidence type="ECO:0008006" key="4">
    <source>
        <dbReference type="Google" id="ProtNLM"/>
    </source>
</evidence>
<feature type="region of interest" description="Disordered" evidence="1">
    <location>
        <begin position="556"/>
        <end position="602"/>
    </location>
</feature>
<dbReference type="EMBL" id="JAXIOK010000016">
    <property type="protein sequence ID" value="KAK4752913.1"/>
    <property type="molecule type" value="Genomic_DNA"/>
</dbReference>
<feature type="compositionally biased region" description="Pro residues" evidence="1">
    <location>
        <begin position="31"/>
        <end position="44"/>
    </location>
</feature>
<gene>
    <name evidence="2" type="ORF">SAY87_021711</name>
</gene>
<dbReference type="GO" id="GO:0005634">
    <property type="term" value="C:nucleus"/>
    <property type="evidence" value="ECO:0007669"/>
    <property type="project" value="InterPro"/>
</dbReference>
<feature type="compositionally biased region" description="Basic and acidic residues" evidence="1">
    <location>
        <begin position="586"/>
        <end position="602"/>
    </location>
</feature>
<accession>A0AAN7PSI6</accession>
<dbReference type="SUPFAM" id="SSF52540">
    <property type="entry name" value="P-loop containing nucleoside triphosphate hydrolases"/>
    <property type="match status" value="1"/>
</dbReference>
<dbReference type="InterPro" id="IPR027417">
    <property type="entry name" value="P-loop_NTPase"/>
</dbReference>
<evidence type="ECO:0000313" key="2">
    <source>
        <dbReference type="EMBL" id="KAK4752913.1"/>
    </source>
</evidence>
<keyword evidence="3" id="KW-1185">Reference proteome</keyword>
<reference evidence="2 3" key="1">
    <citation type="journal article" date="2023" name="Hortic Res">
        <title>Pangenome of water caltrop reveals structural variations and asymmetric subgenome divergence after allopolyploidization.</title>
        <authorList>
            <person name="Zhang X."/>
            <person name="Chen Y."/>
            <person name="Wang L."/>
            <person name="Yuan Y."/>
            <person name="Fang M."/>
            <person name="Shi L."/>
            <person name="Lu R."/>
            <person name="Comes H.P."/>
            <person name="Ma Y."/>
            <person name="Chen Y."/>
            <person name="Huang G."/>
            <person name="Zhou Y."/>
            <person name="Zheng Z."/>
            <person name="Qiu Y."/>
        </authorList>
    </citation>
    <scope>NUCLEOTIDE SEQUENCE [LARGE SCALE GENOMIC DNA]</scope>
    <source>
        <tissue evidence="2">Roots</tissue>
    </source>
</reference>
<proteinExistence type="predicted"/>
<dbReference type="FunFam" id="3.40.50.300:FF:000978">
    <property type="entry name" value="YLP motif-containing protein 1 isoform X3"/>
    <property type="match status" value="1"/>
</dbReference>
<dbReference type="Proteomes" id="UP001345219">
    <property type="component" value="Chromosome 16"/>
</dbReference>
<organism evidence="2 3">
    <name type="scientific">Trapa incisa</name>
    <dbReference type="NCBI Taxonomy" id="236973"/>
    <lineage>
        <taxon>Eukaryota</taxon>
        <taxon>Viridiplantae</taxon>
        <taxon>Streptophyta</taxon>
        <taxon>Embryophyta</taxon>
        <taxon>Tracheophyta</taxon>
        <taxon>Spermatophyta</taxon>
        <taxon>Magnoliopsida</taxon>
        <taxon>eudicotyledons</taxon>
        <taxon>Gunneridae</taxon>
        <taxon>Pentapetalae</taxon>
        <taxon>rosids</taxon>
        <taxon>malvids</taxon>
        <taxon>Myrtales</taxon>
        <taxon>Lythraceae</taxon>
        <taxon>Trapa</taxon>
    </lineage>
</organism>
<feature type="region of interest" description="Disordered" evidence="1">
    <location>
        <begin position="31"/>
        <end position="65"/>
    </location>
</feature>
<evidence type="ECO:0000256" key="1">
    <source>
        <dbReference type="SAM" id="MobiDB-lite"/>
    </source>
</evidence>
<sequence>MDHQWRQRPVQSSICPVCSVPHFPFCPRPPTLGPNPSSTPPPGHQRPGFDPFSPHAWRDPANGIGDPRNWHGYPIPGLEPYGQMPIRPQGENFLPVPHPGGTNGFVGDSERNSKRMRVDTWVLSEDERRLKLIRDHGRGISGYAPEVDMLAGHATSAGAKLAIGEKEISRFGIDAKTSLQSTDISPNYGSWSENPGNKPLNYEHSSGMSPMHPQRAPFLGSNGKRSFDGTPDLFGCRYLPGTTQYAAPSLKIHCSPPPPPPPMISSSLFPVPVSSSGIPPYYPPAPENFTVQSYHHYNKQPPDVPNGFVPEIYRAGRENFSGQYMCNSHPAPLQKFPPQRPKVVDASQIFKPPGRATRPDHFVIILRGLPGSGKSYLAKMLRDIEVENGGAAPRIYSMDEYFMTEVEKVETVDASKSSGTVRGKRTATRKVMEYFYEPEMEEAYRASMLKAYNKTVEEGAFTFIIVDDRNLRVADFAQFWANGKKSGYEVYILEAAYKDPEGCAARNVHGFTLDDIQVMVGKWEEAPSLYLQLDVKSLFHGDDLKESGIQEVEMDMEDENDQSPSATGAMPEKAKEPPLGDDDAPSEDHHKDGERWDAEGDHSEVVRDLGQSKWSEGHGEYDTKGARDIKGSFLIPPISVPAYGRKKRKSVRWGDKVGDTGFSIMAAKISNSSSLVIGPGAGYNLKSNPLPKEESTVSTHSPLEPKRHRIFEEQMKAERESFKAVFDHRRHRIGGMQPDEE</sequence>
<dbReference type="PANTHER" id="PTHR13413">
    <property type="entry name" value="YLP MOTIF CONTAINING PROTEIN NUCLEAR PROTEIN ZAP"/>
    <property type="match status" value="1"/>
</dbReference>
<dbReference type="PANTHER" id="PTHR13413:SF0">
    <property type="entry name" value="YLP MOTIF-CONTAINING PROTEIN 1"/>
    <property type="match status" value="1"/>
</dbReference>
<dbReference type="AlphaFoldDB" id="A0AAN7PSI6"/>
<comment type="caution">
    <text evidence="2">The sequence shown here is derived from an EMBL/GenBank/DDBJ whole genome shotgun (WGS) entry which is preliminary data.</text>
</comment>
<dbReference type="Gene3D" id="3.40.50.300">
    <property type="entry name" value="P-loop containing nucleotide triphosphate hydrolases"/>
    <property type="match status" value="1"/>
</dbReference>
<dbReference type="InterPro" id="IPR026314">
    <property type="entry name" value="YLP_motif_con_p1"/>
</dbReference>
<evidence type="ECO:0000313" key="3">
    <source>
        <dbReference type="Proteomes" id="UP001345219"/>
    </source>
</evidence>
<protein>
    <recommendedName>
        <fullName evidence="4">YLP motif-containing protein 1</fullName>
    </recommendedName>
</protein>